<evidence type="ECO:0000313" key="2">
    <source>
        <dbReference type="Proteomes" id="UP001470230"/>
    </source>
</evidence>
<name>A0ABR2JZ06_9EUKA</name>
<dbReference type="Proteomes" id="UP001470230">
    <property type="component" value="Unassembled WGS sequence"/>
</dbReference>
<sequence>MSSHLVFREKNKNITTKFDISQAFPSEELKFYPLLQSNIKMIIDPHKSSKNILISLSNITRRQIYTSSFEIVISFYEKEKIPYIASNDIQIIKKENCYDMLFRFDKINIVSNFVQIYILYLPRLTNELNFYGNEGEKRIETTYKTVRCQNMYDILMTNTENQSKVSFKTAEEPPVTHIRVVKIIGEKITEIHKIQTKGNFDDGIVIPKDEEGGMIYCGVIEVLFPSDREKCFIKELSVTEYEYSDVPTMPAYKTRYGYDDLNGSIVFEFFLKEEPSDCKNRYEHIGVEICTKFGRSFEVGFGHISTKHPINVRFTPKDINNLGEFSGENIKSICYSNDRLYAHCGLPISYASKEDQKTLTFLRCIFDLFVDNPDHFRDKVQSYIRRFVFDPRSVTIGDFYDLLTDDEKGMKKEGWWKKLSKKVTLSTFEFTQPKSNLKSIMYRLMKPTKEGGSTTYNFLIPDNCSKNYLENGVTIGKGTGSFYSCVQEESFGSFKIKRRDEASNYNIKAYLFIRDSDYDSEQPFYDYYENREKCLFYASESFLSFRPLSAHPPFIASFDYFKVELTKEIEKPILYFKFKIGDETNEPEFCESMSQMTVVDKEKFFEDKNNKNLRLFPIVLSREEVPEGYKGSEEEVKTGSTYLCIDMSEYDSETKLSFAVSFDLCEDQNFFVPKFIEQRDDGKEIYSITIEHVTVSLKVMISDYGEGEEEEEEEAIIED</sequence>
<accession>A0ABR2JZ06</accession>
<gene>
    <name evidence="1" type="ORF">M9Y10_043200</name>
</gene>
<evidence type="ECO:0000313" key="1">
    <source>
        <dbReference type="EMBL" id="KAK8884095.1"/>
    </source>
</evidence>
<comment type="caution">
    <text evidence="1">The sequence shown here is derived from an EMBL/GenBank/DDBJ whole genome shotgun (WGS) entry which is preliminary data.</text>
</comment>
<organism evidence="1 2">
    <name type="scientific">Tritrichomonas musculus</name>
    <dbReference type="NCBI Taxonomy" id="1915356"/>
    <lineage>
        <taxon>Eukaryota</taxon>
        <taxon>Metamonada</taxon>
        <taxon>Parabasalia</taxon>
        <taxon>Tritrichomonadida</taxon>
        <taxon>Tritrichomonadidae</taxon>
        <taxon>Tritrichomonas</taxon>
    </lineage>
</organism>
<protein>
    <submittedName>
        <fullName evidence="1">Uncharacterized protein</fullName>
    </submittedName>
</protein>
<dbReference type="EMBL" id="JAPFFF010000008">
    <property type="protein sequence ID" value="KAK8884095.1"/>
    <property type="molecule type" value="Genomic_DNA"/>
</dbReference>
<proteinExistence type="predicted"/>
<keyword evidence="2" id="KW-1185">Reference proteome</keyword>
<reference evidence="1 2" key="1">
    <citation type="submission" date="2024-04" db="EMBL/GenBank/DDBJ databases">
        <title>Tritrichomonas musculus Genome.</title>
        <authorList>
            <person name="Alves-Ferreira E."/>
            <person name="Grigg M."/>
            <person name="Lorenzi H."/>
            <person name="Galac M."/>
        </authorList>
    </citation>
    <scope>NUCLEOTIDE SEQUENCE [LARGE SCALE GENOMIC DNA]</scope>
    <source>
        <strain evidence="1 2">EAF2021</strain>
    </source>
</reference>